<feature type="signal peptide" evidence="6">
    <location>
        <begin position="1"/>
        <end position="21"/>
    </location>
</feature>
<evidence type="ECO:0000256" key="6">
    <source>
        <dbReference type="SAM" id="SignalP"/>
    </source>
</evidence>
<keyword evidence="2" id="KW-0964">Secreted</keyword>
<proteinExistence type="predicted"/>
<dbReference type="InterPro" id="IPR019931">
    <property type="entry name" value="LPXTG_anchor"/>
</dbReference>
<name>A0A1T5IXN9_9MICO</name>
<dbReference type="NCBIfam" id="TIGR01167">
    <property type="entry name" value="LPXTG_anchor"/>
    <property type="match status" value="1"/>
</dbReference>
<dbReference type="Gene3D" id="2.60.40.10">
    <property type="entry name" value="Immunoglobulins"/>
    <property type="match status" value="3"/>
</dbReference>
<accession>A0A1T5IXN9</accession>
<evidence type="ECO:0000259" key="7">
    <source>
        <dbReference type="PROSITE" id="PS50847"/>
    </source>
</evidence>
<keyword evidence="5" id="KW-0472">Membrane</keyword>
<evidence type="ECO:0000256" key="3">
    <source>
        <dbReference type="ARBA" id="ARBA00022729"/>
    </source>
</evidence>
<dbReference type="EMBL" id="FUZP01000001">
    <property type="protein sequence ID" value="SKC43871.1"/>
    <property type="molecule type" value="Genomic_DNA"/>
</dbReference>
<evidence type="ECO:0000256" key="1">
    <source>
        <dbReference type="ARBA" id="ARBA00022512"/>
    </source>
</evidence>
<dbReference type="InterPro" id="IPR013783">
    <property type="entry name" value="Ig-like_fold"/>
</dbReference>
<dbReference type="AlphaFoldDB" id="A0A1T5IXN9"/>
<dbReference type="Proteomes" id="UP000190857">
    <property type="component" value="Unassembled WGS sequence"/>
</dbReference>
<keyword evidence="5" id="KW-0812">Transmembrane</keyword>
<gene>
    <name evidence="8" type="ORF">SAMN06309945_0963</name>
</gene>
<reference evidence="8 9" key="1">
    <citation type="submission" date="2017-02" db="EMBL/GenBank/DDBJ databases">
        <authorList>
            <person name="Peterson S.W."/>
        </authorList>
    </citation>
    <scope>NUCLEOTIDE SEQUENCE [LARGE SCALE GENOMIC DNA]</scope>
    <source>
        <strain evidence="8 9">VKM Ac-2059</strain>
    </source>
</reference>
<keyword evidence="1" id="KW-0134">Cell wall</keyword>
<organism evidence="8 9">
    <name type="scientific">Okibacterium fritillariae</name>
    <dbReference type="NCBI Taxonomy" id="123320"/>
    <lineage>
        <taxon>Bacteria</taxon>
        <taxon>Bacillati</taxon>
        <taxon>Actinomycetota</taxon>
        <taxon>Actinomycetes</taxon>
        <taxon>Micrococcales</taxon>
        <taxon>Microbacteriaceae</taxon>
        <taxon>Okibacterium</taxon>
    </lineage>
</organism>
<evidence type="ECO:0000256" key="5">
    <source>
        <dbReference type="SAM" id="Phobius"/>
    </source>
</evidence>
<keyword evidence="5" id="KW-1133">Transmembrane helix</keyword>
<feature type="domain" description="Gram-positive cocci surface proteins LPxTG" evidence="7">
    <location>
        <begin position="471"/>
        <end position="506"/>
    </location>
</feature>
<evidence type="ECO:0000256" key="4">
    <source>
        <dbReference type="ARBA" id="ARBA00023088"/>
    </source>
</evidence>
<evidence type="ECO:0000256" key="2">
    <source>
        <dbReference type="ARBA" id="ARBA00022525"/>
    </source>
</evidence>
<evidence type="ECO:0000313" key="8">
    <source>
        <dbReference type="EMBL" id="SKC43871.1"/>
    </source>
</evidence>
<feature type="chain" id="PRO_5012707696" evidence="6">
    <location>
        <begin position="22"/>
        <end position="506"/>
    </location>
</feature>
<keyword evidence="3 6" id="KW-0732">Signal</keyword>
<dbReference type="RefSeq" id="WP_159449487.1">
    <property type="nucleotide sequence ID" value="NZ_FUZP01000001.1"/>
</dbReference>
<dbReference type="OrthoDB" id="5117029at2"/>
<dbReference type="PROSITE" id="PS50847">
    <property type="entry name" value="GRAM_POS_ANCHORING"/>
    <property type="match status" value="1"/>
</dbReference>
<dbReference type="GO" id="GO:0005975">
    <property type="term" value="P:carbohydrate metabolic process"/>
    <property type="evidence" value="ECO:0007669"/>
    <property type="project" value="UniProtKB-ARBA"/>
</dbReference>
<protein>
    <submittedName>
        <fullName evidence="8">LPXTG-motif cell wall anchor domain-containing protein</fullName>
    </submittedName>
</protein>
<keyword evidence="9" id="KW-1185">Reference proteome</keyword>
<dbReference type="STRING" id="123320.SAMN06309945_0963"/>
<dbReference type="Pfam" id="PF00746">
    <property type="entry name" value="Gram_pos_anchor"/>
    <property type="match status" value="1"/>
</dbReference>
<feature type="transmembrane region" description="Helical" evidence="5">
    <location>
        <begin position="479"/>
        <end position="498"/>
    </location>
</feature>
<evidence type="ECO:0000313" key="9">
    <source>
        <dbReference type="Proteomes" id="UP000190857"/>
    </source>
</evidence>
<sequence length="506" mass="51310">MPAVLSIAFGGALIATTPANAAPEDFSITSPTANQKVASRDSITVSGTGTSGSIVNVLLPDGSRFGGKNTSVQNGRWSITGSYSADAASFQTLNANQSTGFSGDGTASIRFQLPSVVNLKVASPTQGQDFTSRTFPVSGTGNAGNIVTVVDASGSKVTPNIIVGENDSWSGTVTLPDTAARNQKLTFSQIDGGAGRGQVTVDVTIPTPVNLVVTSPKNGDTTASNTVTFTGTGNPGNIVNILDADGNKLVTPYVIVDENGNWTADVTFDDDAARAQTVRVTQIDGASGRGDIRVTFNLPADEVVPPVTQLDAPVIVHPEDGQTIREDTVTIDGTGTPGAYVVVAVATDSFFDEYSTDLRNLLLAAVEASNPALADQMSLLADEDASAAAEPTPLDEPILVGADGTWTVTVALEDGSYTAAALQVAADMEAGTVSAVSGYSNQVDFIVAPALVPAPAGAGTVPSNASGTSALPETGSNDAGLIGLAAALTLAGGLLVALRRKRALNN</sequence>
<keyword evidence="4" id="KW-0572">Peptidoglycan-anchor</keyword>